<keyword evidence="1" id="KW-0863">Zinc-finger</keyword>
<evidence type="ECO:0000313" key="4">
    <source>
        <dbReference type="Proteomes" id="UP000796880"/>
    </source>
</evidence>
<dbReference type="SUPFAM" id="SSF57850">
    <property type="entry name" value="RING/U-box"/>
    <property type="match status" value="1"/>
</dbReference>
<dbReference type="Proteomes" id="UP000796880">
    <property type="component" value="Unassembled WGS sequence"/>
</dbReference>
<organism evidence="3 4">
    <name type="scientific">Rhamnella rubrinervis</name>
    <dbReference type="NCBI Taxonomy" id="2594499"/>
    <lineage>
        <taxon>Eukaryota</taxon>
        <taxon>Viridiplantae</taxon>
        <taxon>Streptophyta</taxon>
        <taxon>Embryophyta</taxon>
        <taxon>Tracheophyta</taxon>
        <taxon>Spermatophyta</taxon>
        <taxon>Magnoliopsida</taxon>
        <taxon>eudicotyledons</taxon>
        <taxon>Gunneridae</taxon>
        <taxon>Pentapetalae</taxon>
        <taxon>rosids</taxon>
        <taxon>fabids</taxon>
        <taxon>Rosales</taxon>
        <taxon>Rhamnaceae</taxon>
        <taxon>rhamnoid group</taxon>
        <taxon>Rhamneae</taxon>
        <taxon>Rhamnella</taxon>
    </lineage>
</organism>
<sequence length="160" mass="17841">MNGADGRRRWTNINRRLGLGCFCGALCWGTVETLQEDHRTETLLTNFQSGMNLATALAAERNSRAGIGGPTAKVHAKSLTKVIEETQGLDYWSKRRKRSSDGQKVGDTDWVCCVCMERNKGAAFIPCGHAFCRVCSRELWVKCGSCPMCKRSIMEILDIY</sequence>
<dbReference type="PROSITE" id="PS50089">
    <property type="entry name" value="ZF_RING_2"/>
    <property type="match status" value="1"/>
</dbReference>
<comment type="caution">
    <text evidence="3">The sequence shown here is derived from an EMBL/GenBank/DDBJ whole genome shotgun (WGS) entry which is preliminary data.</text>
</comment>
<keyword evidence="4" id="KW-1185">Reference proteome</keyword>
<evidence type="ECO:0000256" key="1">
    <source>
        <dbReference type="PROSITE-ProRule" id="PRU00175"/>
    </source>
</evidence>
<dbReference type="OrthoDB" id="1711136at2759"/>
<evidence type="ECO:0000313" key="3">
    <source>
        <dbReference type="EMBL" id="KAF3443400.1"/>
    </source>
</evidence>
<dbReference type="GO" id="GO:0008270">
    <property type="term" value="F:zinc ion binding"/>
    <property type="evidence" value="ECO:0007669"/>
    <property type="project" value="UniProtKB-KW"/>
</dbReference>
<evidence type="ECO:0000259" key="2">
    <source>
        <dbReference type="PROSITE" id="PS50089"/>
    </source>
</evidence>
<dbReference type="PANTHER" id="PTHR46629">
    <property type="entry name" value="OS01G0917900 PROTEIN"/>
    <property type="match status" value="1"/>
</dbReference>
<name>A0A8K0H0H8_9ROSA</name>
<dbReference type="Pfam" id="PF13920">
    <property type="entry name" value="zf-C3HC4_3"/>
    <property type="match status" value="1"/>
</dbReference>
<dbReference type="EMBL" id="VOIH02000006">
    <property type="protein sequence ID" value="KAF3443400.1"/>
    <property type="molecule type" value="Genomic_DNA"/>
</dbReference>
<dbReference type="InterPro" id="IPR001841">
    <property type="entry name" value="Znf_RING"/>
</dbReference>
<dbReference type="InterPro" id="IPR013083">
    <property type="entry name" value="Znf_RING/FYVE/PHD"/>
</dbReference>
<reference evidence="3" key="1">
    <citation type="submission" date="2020-03" db="EMBL/GenBank/DDBJ databases">
        <title>A high-quality chromosome-level genome assembly of a woody plant with both climbing and erect habits, Rhamnella rubrinervis.</title>
        <authorList>
            <person name="Lu Z."/>
            <person name="Yang Y."/>
            <person name="Zhu X."/>
            <person name="Sun Y."/>
        </authorList>
    </citation>
    <scope>NUCLEOTIDE SEQUENCE</scope>
    <source>
        <strain evidence="3">BYM</strain>
        <tissue evidence="3">Leaf</tissue>
    </source>
</reference>
<dbReference type="Gene3D" id="3.30.40.10">
    <property type="entry name" value="Zinc/RING finger domain, C3HC4 (zinc finger)"/>
    <property type="match status" value="1"/>
</dbReference>
<gene>
    <name evidence="3" type="ORF">FNV43_RR13082</name>
</gene>
<feature type="domain" description="RING-type" evidence="2">
    <location>
        <begin position="112"/>
        <end position="150"/>
    </location>
</feature>
<keyword evidence="1" id="KW-0862">Zinc</keyword>
<protein>
    <recommendedName>
        <fullName evidence="2">RING-type domain-containing protein</fullName>
    </recommendedName>
</protein>
<dbReference type="SMART" id="SM00184">
    <property type="entry name" value="RING"/>
    <property type="match status" value="1"/>
</dbReference>
<accession>A0A8K0H0H8</accession>
<dbReference type="AlphaFoldDB" id="A0A8K0H0H8"/>
<keyword evidence="1" id="KW-0479">Metal-binding</keyword>
<proteinExistence type="predicted"/>